<feature type="transmembrane region" description="Helical" evidence="1">
    <location>
        <begin position="45"/>
        <end position="63"/>
    </location>
</feature>
<dbReference type="Proteomes" id="UP000422221">
    <property type="component" value="Unassembled WGS sequence"/>
</dbReference>
<gene>
    <name evidence="2" type="ORF">F3F73_10405</name>
</gene>
<evidence type="ECO:0000256" key="1">
    <source>
        <dbReference type="SAM" id="Phobius"/>
    </source>
</evidence>
<name>A0A7J4XJ38_9BACE</name>
<evidence type="ECO:0000313" key="2">
    <source>
        <dbReference type="EMBL" id="KAA3765433.1"/>
    </source>
</evidence>
<feature type="transmembrane region" description="Helical" evidence="1">
    <location>
        <begin position="75"/>
        <end position="94"/>
    </location>
</feature>
<sequence length="96" mass="10597">MSIKVLYDWILQSNRPAHVKAGVFVFVVMLAFCFLLLNIDFCKSAIVSLTTTAIAAIIVEYIQKKCGFAFDWLDALATVLLPGLITVFSILIALTL</sequence>
<keyword evidence="1" id="KW-1133">Transmembrane helix</keyword>
<organism evidence="2 3">
    <name type="scientific">Bacteroides salyersiae</name>
    <dbReference type="NCBI Taxonomy" id="291644"/>
    <lineage>
        <taxon>Bacteria</taxon>
        <taxon>Pseudomonadati</taxon>
        <taxon>Bacteroidota</taxon>
        <taxon>Bacteroidia</taxon>
        <taxon>Bacteroidales</taxon>
        <taxon>Bacteroidaceae</taxon>
        <taxon>Bacteroides</taxon>
    </lineage>
</organism>
<reference evidence="2 3" key="1">
    <citation type="journal article" date="2019" name="Nat. Med.">
        <title>A library of human gut bacterial isolates paired with longitudinal multiomics data enables mechanistic microbiome research.</title>
        <authorList>
            <person name="Poyet M."/>
            <person name="Groussin M."/>
            <person name="Gibbons S.M."/>
            <person name="Avila-Pacheco J."/>
            <person name="Jiang X."/>
            <person name="Kearney S.M."/>
            <person name="Perrotta A.R."/>
            <person name="Berdy B."/>
            <person name="Zhao S."/>
            <person name="Lieberman T.D."/>
            <person name="Swanson P.K."/>
            <person name="Smith M."/>
            <person name="Roesemann S."/>
            <person name="Alexander J.E."/>
            <person name="Rich S.A."/>
            <person name="Livny J."/>
            <person name="Vlamakis H."/>
            <person name="Clish C."/>
            <person name="Bullock K."/>
            <person name="Deik A."/>
            <person name="Scott J."/>
            <person name="Pierce K.A."/>
            <person name="Xavier R.J."/>
            <person name="Alm E.J."/>
        </authorList>
    </citation>
    <scope>NUCLEOTIDE SEQUENCE [LARGE SCALE GENOMIC DNA]</scope>
    <source>
        <strain evidence="2 3">BIOML-A10</strain>
    </source>
</reference>
<dbReference type="AlphaFoldDB" id="A0A7J4XJ38"/>
<comment type="caution">
    <text evidence="2">The sequence shown here is derived from an EMBL/GenBank/DDBJ whole genome shotgun (WGS) entry which is preliminary data.</text>
</comment>
<keyword evidence="1" id="KW-0472">Membrane</keyword>
<feature type="transmembrane region" description="Helical" evidence="1">
    <location>
        <begin position="21"/>
        <end position="39"/>
    </location>
</feature>
<dbReference type="RefSeq" id="WP_007759758.1">
    <property type="nucleotide sequence ID" value="NZ_RCXT01000005.1"/>
</dbReference>
<proteinExistence type="predicted"/>
<evidence type="ECO:0000313" key="3">
    <source>
        <dbReference type="Proteomes" id="UP000422221"/>
    </source>
</evidence>
<protein>
    <submittedName>
        <fullName evidence="2">Uncharacterized protein</fullName>
    </submittedName>
</protein>
<keyword evidence="1" id="KW-0812">Transmembrane</keyword>
<accession>A0A7J4XJ38</accession>
<dbReference type="EMBL" id="VWMK01000009">
    <property type="protein sequence ID" value="KAA3765433.1"/>
    <property type="molecule type" value="Genomic_DNA"/>
</dbReference>